<feature type="region of interest" description="Disordered" evidence="1">
    <location>
        <begin position="242"/>
        <end position="394"/>
    </location>
</feature>
<feature type="compositionally biased region" description="Polar residues" evidence="1">
    <location>
        <begin position="280"/>
        <end position="312"/>
    </location>
</feature>
<organism evidence="2 3">
    <name type="scientific">Lachnellula arida</name>
    <dbReference type="NCBI Taxonomy" id="1316785"/>
    <lineage>
        <taxon>Eukaryota</taxon>
        <taxon>Fungi</taxon>
        <taxon>Dikarya</taxon>
        <taxon>Ascomycota</taxon>
        <taxon>Pezizomycotina</taxon>
        <taxon>Leotiomycetes</taxon>
        <taxon>Helotiales</taxon>
        <taxon>Lachnaceae</taxon>
        <taxon>Lachnellula</taxon>
    </lineage>
</organism>
<accession>A0A8T9BPE2</accession>
<feature type="compositionally biased region" description="Polar residues" evidence="1">
    <location>
        <begin position="120"/>
        <end position="141"/>
    </location>
</feature>
<feature type="region of interest" description="Disordered" evidence="1">
    <location>
        <begin position="1"/>
        <end position="40"/>
    </location>
</feature>
<feature type="region of interest" description="Disordered" evidence="1">
    <location>
        <begin position="482"/>
        <end position="571"/>
    </location>
</feature>
<dbReference type="EMBL" id="QGMF01000002">
    <property type="protein sequence ID" value="TVY21964.1"/>
    <property type="molecule type" value="Genomic_DNA"/>
</dbReference>
<gene>
    <name evidence="2" type="ORF">LARI1_G000055</name>
</gene>
<dbReference type="OrthoDB" id="5426191at2759"/>
<dbReference type="Proteomes" id="UP000469559">
    <property type="component" value="Unassembled WGS sequence"/>
</dbReference>
<dbReference type="AlphaFoldDB" id="A0A8T9BPE2"/>
<comment type="caution">
    <text evidence="2">The sequence shown here is derived from an EMBL/GenBank/DDBJ whole genome shotgun (WGS) entry which is preliminary data.</text>
</comment>
<feature type="compositionally biased region" description="Basic and acidic residues" evidence="1">
    <location>
        <begin position="196"/>
        <end position="208"/>
    </location>
</feature>
<feature type="compositionally biased region" description="Polar residues" evidence="1">
    <location>
        <begin position="14"/>
        <end position="24"/>
    </location>
</feature>
<feature type="region of interest" description="Disordered" evidence="1">
    <location>
        <begin position="95"/>
        <end position="225"/>
    </location>
</feature>
<feature type="compositionally biased region" description="Basic and acidic residues" evidence="1">
    <location>
        <begin position="256"/>
        <end position="265"/>
    </location>
</feature>
<evidence type="ECO:0000256" key="1">
    <source>
        <dbReference type="SAM" id="MobiDB-lite"/>
    </source>
</evidence>
<keyword evidence="3" id="KW-1185">Reference proteome</keyword>
<feature type="compositionally biased region" description="Polar residues" evidence="1">
    <location>
        <begin position="487"/>
        <end position="498"/>
    </location>
</feature>
<name>A0A8T9BPE2_9HELO</name>
<sequence>MATTTPSVHHVEANSLSDITQLASNPPKYPRNPTEQQRKPLTLYLERVPGTRDIILTTLRPQLKNVTAEDIASSLYYLHLNTEDDLRFLEDDDATTPEATQSLARAASKPLPRKPLPESARSSLDLQSPLTKPSTTLSNPDGASVGLTGNHPPATVVKQSIPRRPLGPRPQQTEKTLERKPLPGVENTPLGTSKDQTLHPRVSRESARSYKSQDPVFENASRPRQSSYDAFSITIIRRDPSSGAQWNVGTVSGRPTLDDGNDRQGKSSSPSKKPYFDMSIQLTSPGYTYFRNSRPSGSPGDVTTTRGQSSAPNAIRDSLDAGKSQALPNQSFDREIRMEGSSFWTRQHKSRGSDASSKQGARGRSFSGSSLTEALANTPLGPGGDPNNSQSKGYVFSSPWNGRCKFFTGSAGRTLRCKHSLPNPTTTTESLATAHSSATVSELRFNLPAAAVFASATSAIKKEFKDSGLSAKIGHIRQKLSTEKASLDSTPRPYSTSYAAKHPSDDDEPPPLPPRLDHGSFATDSSDEGERPPLPERPNAASNAADSWGGEDDNRLDLSLGQEKAGGGNRGKRAKLGKLIIHDEGFKMLDLVVAANLGIWWSVWVGLPRNDLQSSNISCLPRYSMRKRLTRLILQESDHREAINSP</sequence>
<protein>
    <submittedName>
        <fullName evidence="2">Uncharacterized protein</fullName>
    </submittedName>
</protein>
<evidence type="ECO:0000313" key="3">
    <source>
        <dbReference type="Proteomes" id="UP000469559"/>
    </source>
</evidence>
<reference evidence="2 3" key="1">
    <citation type="submission" date="2018-05" db="EMBL/GenBank/DDBJ databases">
        <title>Whole genome sequencing for identification of molecular markers to develop diagnostic detection tools for the regulated plant pathogen Lachnellula willkommii.</title>
        <authorList>
            <person name="Giroux E."/>
            <person name="Bilodeau G."/>
        </authorList>
    </citation>
    <scope>NUCLEOTIDE SEQUENCE [LARGE SCALE GENOMIC DNA]</scope>
    <source>
        <strain evidence="2 3">CBS 203.66</strain>
    </source>
</reference>
<evidence type="ECO:0000313" key="2">
    <source>
        <dbReference type="EMBL" id="TVY21964.1"/>
    </source>
</evidence>
<proteinExistence type="predicted"/>